<dbReference type="Pfam" id="PF15684">
    <property type="entry name" value="AROS"/>
    <property type="match status" value="1"/>
</dbReference>
<feature type="region of interest" description="Disordered" evidence="1">
    <location>
        <begin position="119"/>
        <end position="150"/>
    </location>
</feature>
<proteinExistence type="predicted"/>
<evidence type="ECO:0000313" key="3">
    <source>
        <dbReference type="Proteomes" id="UP000075920"/>
    </source>
</evidence>
<reference evidence="3" key="1">
    <citation type="submission" date="2013-03" db="EMBL/GenBank/DDBJ databases">
        <title>The Genome Sequence of Anopheles minimus MINIMUS1.</title>
        <authorList>
            <consortium name="The Broad Institute Genomics Platform"/>
            <person name="Neafsey D.E."/>
            <person name="Walton C."/>
            <person name="Walker B."/>
            <person name="Young S.K."/>
            <person name="Zeng Q."/>
            <person name="Gargeya S."/>
            <person name="Fitzgerald M."/>
            <person name="Haas B."/>
            <person name="Abouelleil A."/>
            <person name="Allen A.W."/>
            <person name="Alvarado L."/>
            <person name="Arachchi H.M."/>
            <person name="Berlin A.M."/>
            <person name="Chapman S.B."/>
            <person name="Gainer-Dewar J."/>
            <person name="Goldberg J."/>
            <person name="Griggs A."/>
            <person name="Gujja S."/>
            <person name="Hansen M."/>
            <person name="Howarth C."/>
            <person name="Imamovic A."/>
            <person name="Ireland A."/>
            <person name="Larimer J."/>
            <person name="McCowan C."/>
            <person name="Murphy C."/>
            <person name="Pearson M."/>
            <person name="Poon T.W."/>
            <person name="Priest M."/>
            <person name="Roberts A."/>
            <person name="Saif S."/>
            <person name="Shea T."/>
            <person name="Sisk P."/>
            <person name="Sykes S."/>
            <person name="Wortman J."/>
            <person name="Nusbaum C."/>
            <person name="Birren B."/>
        </authorList>
    </citation>
    <scope>NUCLEOTIDE SEQUENCE [LARGE SCALE GENOMIC DNA]</scope>
    <source>
        <strain evidence="3">MINIMUS1</strain>
    </source>
</reference>
<evidence type="ECO:0000256" key="1">
    <source>
        <dbReference type="SAM" id="MobiDB-lite"/>
    </source>
</evidence>
<dbReference type="EnsemblMetazoa" id="AMIN005889-RA">
    <property type="protein sequence ID" value="AMIN005889-PA"/>
    <property type="gene ID" value="AMIN005889"/>
</dbReference>
<dbReference type="Proteomes" id="UP000075920">
    <property type="component" value="Unassembled WGS sequence"/>
</dbReference>
<accession>A0A182W6C3</accession>
<dbReference type="InterPro" id="IPR023262">
    <property type="entry name" value="AROS"/>
</dbReference>
<organism evidence="2 3">
    <name type="scientific">Anopheles minimus</name>
    <dbReference type="NCBI Taxonomy" id="112268"/>
    <lineage>
        <taxon>Eukaryota</taxon>
        <taxon>Metazoa</taxon>
        <taxon>Ecdysozoa</taxon>
        <taxon>Arthropoda</taxon>
        <taxon>Hexapoda</taxon>
        <taxon>Insecta</taxon>
        <taxon>Pterygota</taxon>
        <taxon>Neoptera</taxon>
        <taxon>Endopterygota</taxon>
        <taxon>Diptera</taxon>
        <taxon>Nematocera</taxon>
        <taxon>Culicoidea</taxon>
        <taxon>Culicidae</taxon>
        <taxon>Anophelinae</taxon>
        <taxon>Anopheles</taxon>
    </lineage>
</organism>
<feature type="region of interest" description="Disordered" evidence="1">
    <location>
        <begin position="1"/>
        <end position="34"/>
    </location>
</feature>
<evidence type="ECO:0000313" key="2">
    <source>
        <dbReference type="EnsemblMetazoa" id="AMIN005889-PA"/>
    </source>
</evidence>
<dbReference type="AlphaFoldDB" id="A0A182W6C3"/>
<protein>
    <submittedName>
        <fullName evidence="2">Uncharacterized protein</fullName>
    </submittedName>
</protein>
<feature type="compositionally biased region" description="Basic and acidic residues" evidence="1">
    <location>
        <begin position="15"/>
        <end position="29"/>
    </location>
</feature>
<reference evidence="2" key="2">
    <citation type="submission" date="2020-05" db="UniProtKB">
        <authorList>
            <consortium name="EnsemblMetazoa"/>
        </authorList>
    </citation>
    <scope>IDENTIFICATION</scope>
    <source>
        <strain evidence="2">MINIMUS1</strain>
    </source>
</reference>
<dbReference type="VEuPathDB" id="VectorBase:AMIN005889"/>
<sequence>MSKSLVKKAFALATEQEKSSSKRKTDEKATKRKASALELIPRHQKLVQLVGKKGKKVEKDMILRREKLTVTDVRKELANRRDPTDDNVKKLLMLTNSNLDDVSRETILKRARTGHYVSRVRVPKSDRHKSNSAKDMQDADNQDGAGGSVFTEDDFANFAKELETSGLLR</sequence>
<name>A0A182W6C3_9DIPT</name>
<keyword evidence="3" id="KW-1185">Reference proteome</keyword>